<evidence type="ECO:0000313" key="1">
    <source>
        <dbReference type="EMBL" id="EFY07878.1"/>
    </source>
</evidence>
<dbReference type="GO" id="GO:0050308">
    <property type="term" value="F:sugar-phosphatase activity"/>
    <property type="evidence" value="ECO:0007669"/>
    <property type="project" value="TreeGrafter"/>
</dbReference>
<gene>
    <name evidence="1" type="ORF">HMPREF9444_00295</name>
</gene>
<dbReference type="Pfam" id="PF13419">
    <property type="entry name" value="HAD_2"/>
    <property type="match status" value="1"/>
</dbReference>
<dbReference type="NCBIfam" id="TIGR01509">
    <property type="entry name" value="HAD-SF-IA-v3"/>
    <property type="match status" value="1"/>
</dbReference>
<protein>
    <submittedName>
        <fullName evidence="1">HAD hydrolase, family IA, variant 3</fullName>
    </submittedName>
</protein>
<proteinExistence type="predicted"/>
<dbReference type="PANTHER" id="PTHR43481">
    <property type="entry name" value="FRUCTOSE-1-PHOSPHATE PHOSPHATASE"/>
    <property type="match status" value="1"/>
</dbReference>
<dbReference type="InterPro" id="IPR006439">
    <property type="entry name" value="HAD-SF_hydro_IA"/>
</dbReference>
<keyword evidence="1" id="KW-0378">Hydrolase</keyword>
<dbReference type="InterPro" id="IPR036412">
    <property type="entry name" value="HAD-like_sf"/>
</dbReference>
<dbReference type="AlphaFoldDB" id="E8LHY2"/>
<dbReference type="InterPro" id="IPR023214">
    <property type="entry name" value="HAD_sf"/>
</dbReference>
<dbReference type="Gene3D" id="3.40.50.1000">
    <property type="entry name" value="HAD superfamily/HAD-like"/>
    <property type="match status" value="1"/>
</dbReference>
<dbReference type="CDD" id="cd07505">
    <property type="entry name" value="HAD_BPGM-like"/>
    <property type="match status" value="1"/>
</dbReference>
<dbReference type="EMBL" id="AEVO01000011">
    <property type="protein sequence ID" value="EFY07878.1"/>
    <property type="molecule type" value="Genomic_DNA"/>
</dbReference>
<dbReference type="PANTHER" id="PTHR43481:SF4">
    <property type="entry name" value="GLYCEROL-1-PHOSPHATE PHOSPHOHYDROLASE 1-RELATED"/>
    <property type="match status" value="1"/>
</dbReference>
<accession>E8LHY2</accession>
<dbReference type="RefSeq" id="WP_009142520.1">
    <property type="nucleotide sequence ID" value="NZ_GL830949.1"/>
</dbReference>
<dbReference type="OrthoDB" id="9782449at2"/>
<dbReference type="SFLD" id="SFLDS00003">
    <property type="entry name" value="Haloacid_Dehalogenase"/>
    <property type="match status" value="1"/>
</dbReference>
<dbReference type="STRING" id="762983.HMPREF9444_00295"/>
<dbReference type="SFLD" id="SFLDG01129">
    <property type="entry name" value="C1.5:_HAD__Beta-PGM__Phosphata"/>
    <property type="match status" value="1"/>
</dbReference>
<organism evidence="1 2">
    <name type="scientific">Succinatimonas hippei (strain DSM 22608 / JCM 16073 / KCTC 15190 / YIT 12066)</name>
    <dbReference type="NCBI Taxonomy" id="762983"/>
    <lineage>
        <taxon>Bacteria</taxon>
        <taxon>Pseudomonadati</taxon>
        <taxon>Pseudomonadota</taxon>
        <taxon>Gammaproteobacteria</taxon>
        <taxon>Aeromonadales</taxon>
        <taxon>Succinivibrionaceae</taxon>
        <taxon>Succinatimonas</taxon>
    </lineage>
</organism>
<keyword evidence="2" id="KW-1185">Reference proteome</keyword>
<dbReference type="eggNOG" id="COG0637">
    <property type="taxonomic scope" value="Bacteria"/>
</dbReference>
<reference evidence="1 2" key="1">
    <citation type="submission" date="2011-01" db="EMBL/GenBank/DDBJ databases">
        <authorList>
            <person name="Weinstock G."/>
            <person name="Sodergren E."/>
            <person name="Clifton S."/>
            <person name="Fulton L."/>
            <person name="Fulton B."/>
            <person name="Courtney L."/>
            <person name="Fronick C."/>
            <person name="Harrison M."/>
            <person name="Strong C."/>
            <person name="Farmer C."/>
            <person name="Delahaunty K."/>
            <person name="Markovic C."/>
            <person name="Hall O."/>
            <person name="Minx P."/>
            <person name="Tomlinson C."/>
            <person name="Mitreva M."/>
            <person name="Hou S."/>
            <person name="Chen J."/>
            <person name="Wollam A."/>
            <person name="Pepin K.H."/>
            <person name="Johnson M."/>
            <person name="Bhonagiri V."/>
            <person name="Zhang X."/>
            <person name="Suruliraj S."/>
            <person name="Warren W."/>
            <person name="Chinwalla A."/>
            <person name="Mardis E.R."/>
            <person name="Wilson R.K."/>
        </authorList>
    </citation>
    <scope>NUCLEOTIDE SEQUENCE [LARGE SCALE GENOMIC DNA]</scope>
    <source>
        <strain evidence="2">DSM 22608 / JCM 16073 / KCTC 15190 / YIT 12066</strain>
    </source>
</reference>
<comment type="caution">
    <text evidence="1">The sequence shown here is derived from an EMBL/GenBank/DDBJ whole genome shotgun (WGS) entry which is preliminary data.</text>
</comment>
<dbReference type="InterPro" id="IPR023198">
    <property type="entry name" value="PGP-like_dom2"/>
</dbReference>
<dbReference type="InterPro" id="IPR051806">
    <property type="entry name" value="HAD-like_SPP"/>
</dbReference>
<dbReference type="HOGENOM" id="CLU_045011_13_2_6"/>
<evidence type="ECO:0000313" key="2">
    <source>
        <dbReference type="Proteomes" id="UP000018458"/>
    </source>
</evidence>
<sequence length="204" mass="22735">MDSFPDLSTYKALIFDLDGTLINSMPLHVLAWTTVYKERGYAINPQTIYDLGGMSSKDVVLYFNRHGLEINDVDAFVARKVEVYRSHFDKLHTFKPIENILRDGKAKGQLIGIGTGTQRVNVDTILNFLNLDKCVDVSVSANDVTRHKPFPDTFLKAAQLLKLQPCECIVLEDGPLGIKSALDGGFDCIEVENGSFKRGILKPE</sequence>
<dbReference type="Gene3D" id="1.10.150.240">
    <property type="entry name" value="Putative phosphatase, domain 2"/>
    <property type="match status" value="1"/>
</dbReference>
<name>E8LHY2_SUCHY</name>
<dbReference type="InterPro" id="IPR041492">
    <property type="entry name" value="HAD_2"/>
</dbReference>
<dbReference type="SUPFAM" id="SSF56784">
    <property type="entry name" value="HAD-like"/>
    <property type="match status" value="1"/>
</dbReference>
<dbReference type="Proteomes" id="UP000018458">
    <property type="component" value="Unassembled WGS sequence"/>
</dbReference>